<evidence type="ECO:0000256" key="4">
    <source>
        <dbReference type="ARBA" id="ARBA00022679"/>
    </source>
</evidence>
<organism evidence="12 13">
    <name type="scientific">Halomonas cupida</name>
    <dbReference type="NCBI Taxonomy" id="44933"/>
    <lineage>
        <taxon>Bacteria</taxon>
        <taxon>Pseudomonadati</taxon>
        <taxon>Pseudomonadota</taxon>
        <taxon>Gammaproteobacteria</taxon>
        <taxon>Oceanospirillales</taxon>
        <taxon>Halomonadaceae</taxon>
        <taxon>Halomonas</taxon>
    </lineage>
</organism>
<keyword evidence="4 10" id="KW-0808">Transferase</keyword>
<evidence type="ECO:0000313" key="12">
    <source>
        <dbReference type="EMBL" id="SHM76884.1"/>
    </source>
</evidence>
<keyword evidence="14" id="KW-1185">Reference proteome</keyword>
<keyword evidence="6 10" id="KW-0418">Kinase</keyword>
<dbReference type="PANTHER" id="PTHR43442:SF3">
    <property type="entry name" value="GLUCONOKINASE-RELATED"/>
    <property type="match status" value="1"/>
</dbReference>
<comment type="catalytic activity">
    <reaction evidence="9 10">
        <text>D-gluconate + ATP = 6-phospho-D-gluconate + ADP + H(+)</text>
        <dbReference type="Rhea" id="RHEA:19433"/>
        <dbReference type="ChEBI" id="CHEBI:15378"/>
        <dbReference type="ChEBI" id="CHEBI:18391"/>
        <dbReference type="ChEBI" id="CHEBI:30616"/>
        <dbReference type="ChEBI" id="CHEBI:58759"/>
        <dbReference type="ChEBI" id="CHEBI:456216"/>
        <dbReference type="EC" id="2.7.1.12"/>
    </reaction>
</comment>
<proteinExistence type="inferred from homology"/>
<dbReference type="GO" id="GO:0046316">
    <property type="term" value="F:gluconokinase activity"/>
    <property type="evidence" value="ECO:0007669"/>
    <property type="project" value="UniProtKB-EC"/>
</dbReference>
<dbReference type="EC" id="2.7.1.12" evidence="3 10"/>
<comment type="similarity">
    <text evidence="2 10">Belongs to the gluconokinase GntK/GntV family.</text>
</comment>
<dbReference type="Proteomes" id="UP000184123">
    <property type="component" value="Unassembled WGS sequence"/>
</dbReference>
<dbReference type="STRING" id="44933.SAMN05660971_03838"/>
<accession>A0A1M7LFR4</accession>
<evidence type="ECO:0000256" key="10">
    <source>
        <dbReference type="RuleBase" id="RU363066"/>
    </source>
</evidence>
<protein>
    <recommendedName>
        <fullName evidence="3 10">Gluconokinase</fullName>
        <ecNumber evidence="3 10">2.7.1.12</ecNumber>
    </recommendedName>
</protein>
<dbReference type="Proteomes" id="UP000321726">
    <property type="component" value="Unassembled WGS sequence"/>
</dbReference>
<reference evidence="11 14" key="2">
    <citation type="submission" date="2019-07" db="EMBL/GenBank/DDBJ databases">
        <title>Whole genome shotgun sequence of Halomonas cupida NBRC 102219.</title>
        <authorList>
            <person name="Hosoyama A."/>
            <person name="Uohara A."/>
            <person name="Ohji S."/>
            <person name="Ichikawa N."/>
        </authorList>
    </citation>
    <scope>NUCLEOTIDE SEQUENCE [LARGE SCALE GENOMIC DNA]</scope>
    <source>
        <strain evidence="11 14">NBRC 102219</strain>
    </source>
</reference>
<evidence type="ECO:0000256" key="8">
    <source>
        <dbReference type="ARBA" id="ARBA00023064"/>
    </source>
</evidence>
<dbReference type="FunFam" id="3.40.50.300:FF:000522">
    <property type="entry name" value="Gluconokinase"/>
    <property type="match status" value="1"/>
</dbReference>
<comment type="pathway">
    <text evidence="1">Carbohydrate acid metabolism.</text>
</comment>
<keyword evidence="7 10" id="KW-0067">ATP-binding</keyword>
<evidence type="ECO:0000256" key="3">
    <source>
        <dbReference type="ARBA" id="ARBA00012054"/>
    </source>
</evidence>
<evidence type="ECO:0000256" key="5">
    <source>
        <dbReference type="ARBA" id="ARBA00022741"/>
    </source>
</evidence>
<keyword evidence="5 10" id="KW-0547">Nucleotide-binding</keyword>
<dbReference type="GO" id="GO:0019521">
    <property type="term" value="P:D-gluconate metabolic process"/>
    <property type="evidence" value="ECO:0007669"/>
    <property type="project" value="UniProtKB-KW"/>
</dbReference>
<evidence type="ECO:0000256" key="7">
    <source>
        <dbReference type="ARBA" id="ARBA00022840"/>
    </source>
</evidence>
<evidence type="ECO:0000313" key="13">
    <source>
        <dbReference type="Proteomes" id="UP000184123"/>
    </source>
</evidence>
<reference evidence="12 13" key="1">
    <citation type="submission" date="2016-11" db="EMBL/GenBank/DDBJ databases">
        <authorList>
            <person name="Jaros S."/>
            <person name="Januszkiewicz K."/>
            <person name="Wedrychowicz H."/>
        </authorList>
    </citation>
    <scope>NUCLEOTIDE SEQUENCE [LARGE SCALE GENOMIC DNA]</scope>
    <source>
        <strain evidence="12 13">DSM 4740</strain>
    </source>
</reference>
<dbReference type="EMBL" id="FRCA01000012">
    <property type="protein sequence ID" value="SHM76884.1"/>
    <property type="molecule type" value="Genomic_DNA"/>
</dbReference>
<dbReference type="SUPFAM" id="SSF52540">
    <property type="entry name" value="P-loop containing nucleoside triphosphate hydrolases"/>
    <property type="match status" value="1"/>
</dbReference>
<evidence type="ECO:0000256" key="9">
    <source>
        <dbReference type="ARBA" id="ARBA00048090"/>
    </source>
</evidence>
<evidence type="ECO:0000313" key="11">
    <source>
        <dbReference type="EMBL" id="GEN25257.1"/>
    </source>
</evidence>
<dbReference type="CDD" id="cd02021">
    <property type="entry name" value="GntK"/>
    <property type="match status" value="1"/>
</dbReference>
<dbReference type="GO" id="GO:0005737">
    <property type="term" value="C:cytoplasm"/>
    <property type="evidence" value="ECO:0007669"/>
    <property type="project" value="TreeGrafter"/>
</dbReference>
<name>A0A1M7LFR4_9GAMM</name>
<evidence type="ECO:0000256" key="6">
    <source>
        <dbReference type="ARBA" id="ARBA00022777"/>
    </source>
</evidence>
<dbReference type="Pfam" id="PF13671">
    <property type="entry name" value="AAA_33"/>
    <property type="match status" value="1"/>
</dbReference>
<evidence type="ECO:0000256" key="2">
    <source>
        <dbReference type="ARBA" id="ARBA00008420"/>
    </source>
</evidence>
<dbReference type="Gene3D" id="3.40.50.300">
    <property type="entry name" value="P-loop containing nucleotide triphosphate hydrolases"/>
    <property type="match status" value="1"/>
</dbReference>
<sequence length="179" mass="20120">MNSSATSPSIETPFSFLVMGVSGSGKSHIGRQLANVTGALFIDGDDYHSALSIDKMSRGEPLSDDDRKEWLETLAELFNQHRRDGNSVIIGCSALKRRYRDILRQGAPGLRILYLHGEREVLLQRLNSRGDHFFNGEHMLNSQLDTLEIPGNDEAIRCSIEQMPAQIIEEFLSELRKSF</sequence>
<dbReference type="InterPro" id="IPR027417">
    <property type="entry name" value="P-loop_NTPase"/>
</dbReference>
<dbReference type="InterPro" id="IPR006001">
    <property type="entry name" value="Therm_gnt_kin"/>
</dbReference>
<dbReference type="EMBL" id="BJXU01000134">
    <property type="protein sequence ID" value="GEN25257.1"/>
    <property type="molecule type" value="Genomic_DNA"/>
</dbReference>
<evidence type="ECO:0000313" key="14">
    <source>
        <dbReference type="Proteomes" id="UP000321726"/>
    </source>
</evidence>
<dbReference type="NCBIfam" id="TIGR01313">
    <property type="entry name" value="therm_gnt_kin"/>
    <property type="match status" value="1"/>
</dbReference>
<dbReference type="RefSeq" id="WP_234987101.1">
    <property type="nucleotide sequence ID" value="NZ_BJXU01000134.1"/>
</dbReference>
<dbReference type="PANTHER" id="PTHR43442">
    <property type="entry name" value="GLUCONOKINASE-RELATED"/>
    <property type="match status" value="1"/>
</dbReference>
<gene>
    <name evidence="11" type="primary">gntK</name>
    <name evidence="11" type="ORF">HCU01_32060</name>
    <name evidence="12" type="ORF">SAMN05660971_03838</name>
</gene>
<dbReference type="GO" id="GO:0005524">
    <property type="term" value="F:ATP binding"/>
    <property type="evidence" value="ECO:0007669"/>
    <property type="project" value="UniProtKB-KW"/>
</dbReference>
<evidence type="ECO:0000256" key="1">
    <source>
        <dbReference type="ARBA" id="ARBA00004761"/>
    </source>
</evidence>
<dbReference type="AlphaFoldDB" id="A0A1M7LFR4"/>
<keyword evidence="8" id="KW-0311">Gluconate utilization</keyword>